<organism evidence="1 2">
    <name type="scientific">Neocallimastix californiae</name>
    <dbReference type="NCBI Taxonomy" id="1754190"/>
    <lineage>
        <taxon>Eukaryota</taxon>
        <taxon>Fungi</taxon>
        <taxon>Fungi incertae sedis</taxon>
        <taxon>Chytridiomycota</taxon>
        <taxon>Chytridiomycota incertae sedis</taxon>
        <taxon>Neocallimastigomycetes</taxon>
        <taxon>Neocallimastigales</taxon>
        <taxon>Neocallimastigaceae</taxon>
        <taxon>Neocallimastix</taxon>
    </lineage>
</organism>
<evidence type="ECO:0000313" key="1">
    <source>
        <dbReference type="EMBL" id="ORY61142.1"/>
    </source>
</evidence>
<accession>A0A1Y2DPC3</accession>
<keyword evidence="2" id="KW-1185">Reference proteome</keyword>
<sequence>MGSNCKYVPIRIKKKKNNNNNIKDSLLDIITMSSDKNTNLNMKIYIIILKYKYGKISDEEDINSNEKLNEVLIPGDISEDIKEEILNKYETNIKEKKGNSIDNYSLVLHNDETKQRINVFTIKMDENTQYDLDEINFY</sequence>
<name>A0A1Y2DPC3_9FUNG</name>
<proteinExistence type="predicted"/>
<dbReference type="AlphaFoldDB" id="A0A1Y2DPC3"/>
<dbReference type="EMBL" id="MCOG01000060">
    <property type="protein sequence ID" value="ORY61142.1"/>
    <property type="molecule type" value="Genomic_DNA"/>
</dbReference>
<gene>
    <name evidence="1" type="ORF">LY90DRAFT_505706</name>
</gene>
<evidence type="ECO:0000313" key="2">
    <source>
        <dbReference type="Proteomes" id="UP000193920"/>
    </source>
</evidence>
<protein>
    <submittedName>
        <fullName evidence="1">Uncharacterized protein</fullName>
    </submittedName>
</protein>
<comment type="caution">
    <text evidence="1">The sequence shown here is derived from an EMBL/GenBank/DDBJ whole genome shotgun (WGS) entry which is preliminary data.</text>
</comment>
<dbReference type="Proteomes" id="UP000193920">
    <property type="component" value="Unassembled WGS sequence"/>
</dbReference>
<reference evidence="1 2" key="1">
    <citation type="submission" date="2016-08" db="EMBL/GenBank/DDBJ databases">
        <title>A Parts List for Fungal Cellulosomes Revealed by Comparative Genomics.</title>
        <authorList>
            <consortium name="DOE Joint Genome Institute"/>
            <person name="Haitjema C.H."/>
            <person name="Gilmore S.P."/>
            <person name="Henske J.K."/>
            <person name="Solomon K.V."/>
            <person name="De Groot R."/>
            <person name="Kuo A."/>
            <person name="Mondo S.J."/>
            <person name="Salamov A.A."/>
            <person name="Labutti K."/>
            <person name="Zhao Z."/>
            <person name="Chiniquy J."/>
            <person name="Barry K."/>
            <person name="Brewer H.M."/>
            <person name="Purvine S.O."/>
            <person name="Wright A.T."/>
            <person name="Boxma B."/>
            <person name="Van Alen T."/>
            <person name="Hackstein J.H."/>
            <person name="Baker S.E."/>
            <person name="Grigoriev I.V."/>
            <person name="O'Malley M.A."/>
        </authorList>
    </citation>
    <scope>NUCLEOTIDE SEQUENCE [LARGE SCALE GENOMIC DNA]</scope>
    <source>
        <strain evidence="1 2">G1</strain>
    </source>
</reference>